<reference evidence="1" key="1">
    <citation type="submission" date="2021-01" db="EMBL/GenBank/DDBJ databases">
        <authorList>
            <consortium name="Genoscope - CEA"/>
            <person name="William W."/>
        </authorList>
    </citation>
    <scope>NUCLEOTIDE SEQUENCE</scope>
</reference>
<evidence type="ECO:0000313" key="2">
    <source>
        <dbReference type="Proteomes" id="UP000688137"/>
    </source>
</evidence>
<keyword evidence="2" id="KW-1185">Reference proteome</keyword>
<dbReference type="Proteomes" id="UP000688137">
    <property type="component" value="Unassembled WGS sequence"/>
</dbReference>
<evidence type="ECO:0000313" key="1">
    <source>
        <dbReference type="EMBL" id="CAD8101072.1"/>
    </source>
</evidence>
<dbReference type="OMA" id="RRSCRMC"/>
<sequence>MQSPQFQKSNEGSTKSEQFTQGWLPITNDFEQSIVSYLDQLGINQLIQVDKHSNQRNSLYSLDSAITPPKSQRRISLTMDSELFTRRSCRMCSDQI</sequence>
<organism evidence="1 2">
    <name type="scientific">Paramecium primaurelia</name>
    <dbReference type="NCBI Taxonomy" id="5886"/>
    <lineage>
        <taxon>Eukaryota</taxon>
        <taxon>Sar</taxon>
        <taxon>Alveolata</taxon>
        <taxon>Ciliophora</taxon>
        <taxon>Intramacronucleata</taxon>
        <taxon>Oligohymenophorea</taxon>
        <taxon>Peniculida</taxon>
        <taxon>Parameciidae</taxon>
        <taxon>Paramecium</taxon>
    </lineage>
</organism>
<accession>A0A8S1PCP2</accession>
<name>A0A8S1PCP2_PARPR</name>
<protein>
    <submittedName>
        <fullName evidence="1">Uncharacterized protein</fullName>
    </submittedName>
</protein>
<dbReference type="EMBL" id="CAJJDM010000117">
    <property type="protein sequence ID" value="CAD8101072.1"/>
    <property type="molecule type" value="Genomic_DNA"/>
</dbReference>
<dbReference type="AlphaFoldDB" id="A0A8S1PCP2"/>
<proteinExistence type="predicted"/>
<gene>
    <name evidence="1" type="ORF">PPRIM_AZ9-3.1.T1140095</name>
</gene>
<comment type="caution">
    <text evidence="1">The sequence shown here is derived from an EMBL/GenBank/DDBJ whole genome shotgun (WGS) entry which is preliminary data.</text>
</comment>